<evidence type="ECO:0000256" key="3">
    <source>
        <dbReference type="ARBA" id="ARBA00022723"/>
    </source>
</evidence>
<dbReference type="GO" id="GO:0006423">
    <property type="term" value="P:cysteinyl-tRNA aminoacylation"/>
    <property type="evidence" value="ECO:0007669"/>
    <property type="project" value="UniProtKB-UniRule"/>
</dbReference>
<feature type="binding site" evidence="9">
    <location>
        <position position="285"/>
    </location>
    <ligand>
        <name>ATP</name>
        <dbReference type="ChEBI" id="CHEBI:30616"/>
    </ligand>
</feature>
<proteinExistence type="inferred from homology"/>
<evidence type="ECO:0000256" key="2">
    <source>
        <dbReference type="ARBA" id="ARBA00022598"/>
    </source>
</evidence>
<comment type="catalytic activity">
    <reaction evidence="9">
        <text>tRNA(Cys) + L-cysteine + ATP = L-cysteinyl-tRNA(Cys) + AMP + diphosphate</text>
        <dbReference type="Rhea" id="RHEA:17773"/>
        <dbReference type="Rhea" id="RHEA-COMP:9661"/>
        <dbReference type="Rhea" id="RHEA-COMP:9679"/>
        <dbReference type="ChEBI" id="CHEBI:30616"/>
        <dbReference type="ChEBI" id="CHEBI:33019"/>
        <dbReference type="ChEBI" id="CHEBI:35235"/>
        <dbReference type="ChEBI" id="CHEBI:78442"/>
        <dbReference type="ChEBI" id="CHEBI:78517"/>
        <dbReference type="ChEBI" id="CHEBI:456215"/>
        <dbReference type="EC" id="6.1.1.16"/>
    </reaction>
</comment>
<name>A0A1F8DTJ0_9BACT</name>
<dbReference type="InterPro" id="IPR014729">
    <property type="entry name" value="Rossmann-like_a/b/a_fold"/>
</dbReference>
<comment type="similarity">
    <text evidence="9">Belongs to the class-I aminoacyl-tRNA synthetase family.</text>
</comment>
<comment type="subcellular location">
    <subcellularLocation>
        <location evidence="9">Cytoplasm</location>
    </subcellularLocation>
</comment>
<dbReference type="Pfam" id="PF01406">
    <property type="entry name" value="tRNA-synt_1e"/>
    <property type="match status" value="1"/>
</dbReference>
<comment type="subunit">
    <text evidence="1 9">Monomer.</text>
</comment>
<protein>
    <recommendedName>
        <fullName evidence="9">Cysteine--tRNA ligase</fullName>
        <ecNumber evidence="9">6.1.1.16</ecNumber>
    </recommendedName>
    <alternativeName>
        <fullName evidence="9">Cysteinyl-tRNA synthetase</fullName>
        <shortName evidence="9">CysRS</shortName>
    </alternativeName>
</protein>
<evidence type="ECO:0000313" key="11">
    <source>
        <dbReference type="EMBL" id="OGM91309.1"/>
    </source>
</evidence>
<dbReference type="PRINTS" id="PR00983">
    <property type="entry name" value="TRNASYNTHCYS"/>
</dbReference>
<organism evidence="11 12">
    <name type="scientific">Candidatus Wolfebacteria bacterium RIFCSPHIGHO2_01_FULL_48_22</name>
    <dbReference type="NCBI Taxonomy" id="1802555"/>
    <lineage>
        <taxon>Bacteria</taxon>
        <taxon>Candidatus Wolfeibacteriota</taxon>
    </lineage>
</organism>
<dbReference type="CDD" id="cd00672">
    <property type="entry name" value="CysRS_core"/>
    <property type="match status" value="1"/>
</dbReference>
<feature type="binding site" evidence="9">
    <location>
        <position position="29"/>
    </location>
    <ligand>
        <name>Zn(2+)</name>
        <dbReference type="ChEBI" id="CHEBI:29105"/>
    </ligand>
</feature>
<dbReference type="SUPFAM" id="SSF47323">
    <property type="entry name" value="Anticodon-binding domain of a subclass of class I aminoacyl-tRNA synthetases"/>
    <property type="match status" value="1"/>
</dbReference>
<dbReference type="SUPFAM" id="SSF52374">
    <property type="entry name" value="Nucleotidylyl transferase"/>
    <property type="match status" value="1"/>
</dbReference>
<evidence type="ECO:0000256" key="6">
    <source>
        <dbReference type="ARBA" id="ARBA00022840"/>
    </source>
</evidence>
<keyword evidence="4 9" id="KW-0547">Nucleotide-binding</keyword>
<feature type="domain" description="tRNA synthetases class I catalytic" evidence="10">
    <location>
        <begin position="17"/>
        <end position="330"/>
    </location>
</feature>
<dbReference type="InterPro" id="IPR009080">
    <property type="entry name" value="tRNAsynth_Ia_anticodon-bd"/>
</dbReference>
<dbReference type="InterPro" id="IPR024909">
    <property type="entry name" value="Cys-tRNA/MSH_ligase"/>
</dbReference>
<feature type="binding site" evidence="9">
    <location>
        <position position="254"/>
    </location>
    <ligand>
        <name>Zn(2+)</name>
        <dbReference type="ChEBI" id="CHEBI:29105"/>
    </ligand>
</feature>
<feature type="short sequence motif" description="'KMSKS' region" evidence="9">
    <location>
        <begin position="282"/>
        <end position="286"/>
    </location>
</feature>
<evidence type="ECO:0000313" key="12">
    <source>
        <dbReference type="Proteomes" id="UP000177029"/>
    </source>
</evidence>
<dbReference type="InterPro" id="IPR015803">
    <property type="entry name" value="Cys-tRNA-ligase"/>
</dbReference>
<reference evidence="11 12" key="1">
    <citation type="journal article" date="2016" name="Nat. Commun.">
        <title>Thousands of microbial genomes shed light on interconnected biogeochemical processes in an aquifer system.</title>
        <authorList>
            <person name="Anantharaman K."/>
            <person name="Brown C.T."/>
            <person name="Hug L.A."/>
            <person name="Sharon I."/>
            <person name="Castelle C.J."/>
            <person name="Probst A.J."/>
            <person name="Thomas B.C."/>
            <person name="Singh A."/>
            <person name="Wilkins M.J."/>
            <person name="Karaoz U."/>
            <person name="Brodie E.L."/>
            <person name="Williams K.H."/>
            <person name="Hubbard S.S."/>
            <person name="Banfield J.F."/>
        </authorList>
    </citation>
    <scope>NUCLEOTIDE SEQUENCE [LARGE SCALE GENOMIC DNA]</scope>
</reference>
<keyword evidence="8 9" id="KW-0030">Aminoacyl-tRNA synthetase</keyword>
<dbReference type="AlphaFoldDB" id="A0A1F8DTJ0"/>
<evidence type="ECO:0000256" key="5">
    <source>
        <dbReference type="ARBA" id="ARBA00022833"/>
    </source>
</evidence>
<evidence type="ECO:0000256" key="9">
    <source>
        <dbReference type="HAMAP-Rule" id="MF_00041"/>
    </source>
</evidence>
<keyword evidence="6 9" id="KW-0067">ATP-binding</keyword>
<dbReference type="HAMAP" id="MF_00041">
    <property type="entry name" value="Cys_tRNA_synth"/>
    <property type="match status" value="1"/>
</dbReference>
<dbReference type="STRING" id="1802555.A2755_02865"/>
<dbReference type="Gene3D" id="1.20.120.1910">
    <property type="entry name" value="Cysteine-tRNA ligase, C-terminal anti-codon recognition domain"/>
    <property type="match status" value="1"/>
</dbReference>
<evidence type="ECO:0000256" key="1">
    <source>
        <dbReference type="ARBA" id="ARBA00011245"/>
    </source>
</evidence>
<keyword evidence="7 9" id="KW-0648">Protein biosynthesis</keyword>
<dbReference type="EC" id="6.1.1.16" evidence="9"/>
<accession>A0A1F8DTJ0</accession>
<feature type="binding site" evidence="9">
    <location>
        <position position="250"/>
    </location>
    <ligand>
        <name>Zn(2+)</name>
        <dbReference type="ChEBI" id="CHEBI:29105"/>
    </ligand>
</feature>
<evidence type="ECO:0000256" key="4">
    <source>
        <dbReference type="ARBA" id="ARBA00022741"/>
    </source>
</evidence>
<dbReference type="PANTHER" id="PTHR10890">
    <property type="entry name" value="CYSTEINYL-TRNA SYNTHETASE"/>
    <property type="match status" value="1"/>
</dbReference>
<gene>
    <name evidence="9" type="primary">cysS</name>
    <name evidence="11" type="ORF">A2755_02865</name>
</gene>
<dbReference type="GO" id="GO:0008270">
    <property type="term" value="F:zinc ion binding"/>
    <property type="evidence" value="ECO:0007669"/>
    <property type="project" value="UniProtKB-UniRule"/>
</dbReference>
<keyword evidence="9" id="KW-0963">Cytoplasm</keyword>
<keyword evidence="3 9" id="KW-0479">Metal-binding</keyword>
<dbReference type="Gene3D" id="3.40.50.620">
    <property type="entry name" value="HUPs"/>
    <property type="match status" value="1"/>
</dbReference>
<dbReference type="NCBIfam" id="TIGR00435">
    <property type="entry name" value="cysS"/>
    <property type="match status" value="1"/>
</dbReference>
<dbReference type="InterPro" id="IPR032678">
    <property type="entry name" value="tRNA-synt_1_cat_dom"/>
</dbReference>
<dbReference type="GO" id="GO:0005829">
    <property type="term" value="C:cytosol"/>
    <property type="evidence" value="ECO:0007669"/>
    <property type="project" value="TreeGrafter"/>
</dbReference>
<comment type="caution">
    <text evidence="11">The sequence shown here is derived from an EMBL/GenBank/DDBJ whole genome shotgun (WGS) entry which is preliminary data.</text>
</comment>
<keyword evidence="2 9" id="KW-0436">Ligase</keyword>
<sequence length="482" mass="54706">MPMKLFNTFSRKLEELHPITGKTARVYSCGPTVYNYAHIGNLRAYVFTDTLARSLAYLGYGVRHAMNITDVGHLTSDADEGEDKLDTAAKRARKDPLEIARAYEQAFFSDIQTLNIKKPAHIKRATQTIKDQLAIIKLLEKKGYTYKTTKAVYFDISIFRNYGLLSGQKLDQKKTLSRDELVEDPNKKHPQDFALWMFTVGKHTHHILRWPSPWGEGFPGWHIECSAISRKLLGQPFDIHTGGVDHIGVHHENEIAQSTAAFGTPLARIWMHNEHLLVDNAKMSKSLGNVYTLADIIKKHIDPLALRYFCLQAHYRSLLNFTWEGLEAAQTALEELRKFMGTTFVKNADSKIQPSQTKVEPRIKKYKSDFRATISADLNTPQALAVAWQLVKDASIPLEDRQKLMLEFDKVFGLGLSAYQTKVIPPAIKRLLRDRALARSNAQFMQADGLRNKIKSLGYSIDDAPEGTYLCYYESQTSTSRP</sequence>
<feature type="short sequence motif" description="'HIGH' region" evidence="9">
    <location>
        <begin position="31"/>
        <end position="41"/>
    </location>
</feature>
<feature type="binding site" evidence="9">
    <location>
        <position position="225"/>
    </location>
    <ligand>
        <name>Zn(2+)</name>
        <dbReference type="ChEBI" id="CHEBI:29105"/>
    </ligand>
</feature>
<dbReference type="PANTHER" id="PTHR10890:SF3">
    <property type="entry name" value="CYSTEINE--TRNA LIGASE, CYTOPLASMIC"/>
    <property type="match status" value="1"/>
</dbReference>
<dbReference type="Proteomes" id="UP000177029">
    <property type="component" value="Unassembled WGS sequence"/>
</dbReference>
<keyword evidence="5 9" id="KW-0862">Zinc</keyword>
<dbReference type="GO" id="GO:0004817">
    <property type="term" value="F:cysteine-tRNA ligase activity"/>
    <property type="evidence" value="ECO:0007669"/>
    <property type="project" value="UniProtKB-UniRule"/>
</dbReference>
<evidence type="ECO:0000256" key="8">
    <source>
        <dbReference type="ARBA" id="ARBA00023146"/>
    </source>
</evidence>
<evidence type="ECO:0000256" key="7">
    <source>
        <dbReference type="ARBA" id="ARBA00022917"/>
    </source>
</evidence>
<evidence type="ECO:0000259" key="10">
    <source>
        <dbReference type="Pfam" id="PF01406"/>
    </source>
</evidence>
<dbReference type="EMBL" id="MGIP01000011">
    <property type="protein sequence ID" value="OGM91309.1"/>
    <property type="molecule type" value="Genomic_DNA"/>
</dbReference>
<comment type="cofactor">
    <cofactor evidence="9">
        <name>Zn(2+)</name>
        <dbReference type="ChEBI" id="CHEBI:29105"/>
    </cofactor>
    <text evidence="9">Binds 1 zinc ion per subunit.</text>
</comment>
<dbReference type="GO" id="GO:0005524">
    <property type="term" value="F:ATP binding"/>
    <property type="evidence" value="ECO:0007669"/>
    <property type="project" value="UniProtKB-UniRule"/>
</dbReference>